<reference evidence="9" key="1">
    <citation type="journal article" date="2020" name="Ecol. Evol.">
        <title>Genome structure and content of the rice root-knot nematode (Meloidogyne graminicola).</title>
        <authorList>
            <person name="Phan N.T."/>
            <person name="Danchin E.G.J."/>
            <person name="Klopp C."/>
            <person name="Perfus-Barbeoch L."/>
            <person name="Kozlowski D.K."/>
            <person name="Koutsovoulos G.D."/>
            <person name="Lopez-Roques C."/>
            <person name="Bouchez O."/>
            <person name="Zahm M."/>
            <person name="Besnard G."/>
            <person name="Bellafiore S."/>
        </authorList>
    </citation>
    <scope>NUCLEOTIDE SEQUENCE</scope>
    <source>
        <strain evidence="9">VN-18</strain>
    </source>
</reference>
<dbReference type="GO" id="GO:0005634">
    <property type="term" value="C:nucleus"/>
    <property type="evidence" value="ECO:0007669"/>
    <property type="project" value="UniProtKB-SubCell"/>
</dbReference>
<evidence type="ECO:0000256" key="1">
    <source>
        <dbReference type="ARBA" id="ARBA00004123"/>
    </source>
</evidence>
<dbReference type="Pfam" id="PF00046">
    <property type="entry name" value="Homeodomain"/>
    <property type="match status" value="1"/>
</dbReference>
<dbReference type="PANTHER" id="PTHR24332:SF9">
    <property type="entry name" value="HOMEOTIC PROTEIN CAUDAL"/>
    <property type="match status" value="1"/>
</dbReference>
<comment type="similarity">
    <text evidence="2">Belongs to the Caudal homeobox family.</text>
</comment>
<dbReference type="CDD" id="cd00086">
    <property type="entry name" value="homeodomain"/>
    <property type="match status" value="1"/>
</dbReference>
<proteinExistence type="inferred from homology"/>
<dbReference type="GO" id="GO:0009948">
    <property type="term" value="P:anterior/posterior axis specification"/>
    <property type="evidence" value="ECO:0007669"/>
    <property type="project" value="TreeGrafter"/>
</dbReference>
<dbReference type="SMART" id="SM00389">
    <property type="entry name" value="HOX"/>
    <property type="match status" value="1"/>
</dbReference>
<evidence type="ECO:0000256" key="2">
    <source>
        <dbReference type="ARBA" id="ARBA00010341"/>
    </source>
</evidence>
<dbReference type="PROSITE" id="PS50071">
    <property type="entry name" value="HOMEOBOX_2"/>
    <property type="match status" value="1"/>
</dbReference>
<dbReference type="InterPro" id="IPR009057">
    <property type="entry name" value="Homeodomain-like_sf"/>
</dbReference>
<feature type="DNA-binding region" description="Homeobox" evidence="6">
    <location>
        <begin position="199"/>
        <end position="258"/>
    </location>
</feature>
<dbReference type="PROSITE" id="PS00027">
    <property type="entry name" value="HOMEOBOX_1"/>
    <property type="match status" value="1"/>
</dbReference>
<sequence>MKGEGNDGTNFIENTLHSNNQTEMFSHLPSTSNSSMPFNLWENQQWQNYWQQQWTNYRYPFHLQNDFCSSNTNTMNSKNTFHHSPLSTINIFAGYPVPPTLPAIGQQFPNTISYENNQIDAVNPWLLSAPKVCVSVNPYSLESRINNNITTTITTKTKNEPINNNERLNLSLPQSIPSNQQISRQRFGPGTNNLRVRTKDQYRIVYNEYQRIELERAFVSGKYVSTEVKAELSSRLHLTERQIKIWFQNRRAKERKQENHLKNMKIKQKQQQQHTQQNMNNTHF</sequence>
<keyword evidence="3 6" id="KW-0238">DNA-binding</keyword>
<dbReference type="Proteomes" id="UP000605970">
    <property type="component" value="Unassembled WGS sequence"/>
</dbReference>
<comment type="subcellular location">
    <subcellularLocation>
        <location evidence="1 6 7">Nucleus</location>
    </subcellularLocation>
</comment>
<evidence type="ECO:0000313" key="9">
    <source>
        <dbReference type="EMBL" id="KAF7640166.1"/>
    </source>
</evidence>
<evidence type="ECO:0000256" key="4">
    <source>
        <dbReference type="ARBA" id="ARBA00023155"/>
    </source>
</evidence>
<dbReference type="GO" id="GO:0000977">
    <property type="term" value="F:RNA polymerase II transcription regulatory region sequence-specific DNA binding"/>
    <property type="evidence" value="ECO:0007669"/>
    <property type="project" value="TreeGrafter"/>
</dbReference>
<organism evidence="9 10">
    <name type="scientific">Meloidogyne graminicola</name>
    <dbReference type="NCBI Taxonomy" id="189291"/>
    <lineage>
        <taxon>Eukaryota</taxon>
        <taxon>Metazoa</taxon>
        <taxon>Ecdysozoa</taxon>
        <taxon>Nematoda</taxon>
        <taxon>Chromadorea</taxon>
        <taxon>Rhabditida</taxon>
        <taxon>Tylenchina</taxon>
        <taxon>Tylenchomorpha</taxon>
        <taxon>Tylenchoidea</taxon>
        <taxon>Meloidogynidae</taxon>
        <taxon>Meloidogyninae</taxon>
        <taxon>Meloidogyne</taxon>
    </lineage>
</organism>
<accession>A0A8T0A4D6</accession>
<protein>
    <submittedName>
        <fullName evidence="9">Homeobox domain-containing protein</fullName>
    </submittedName>
</protein>
<dbReference type="SUPFAM" id="SSF46689">
    <property type="entry name" value="Homeodomain-like"/>
    <property type="match status" value="1"/>
</dbReference>
<evidence type="ECO:0000259" key="8">
    <source>
        <dbReference type="PROSITE" id="PS50071"/>
    </source>
</evidence>
<evidence type="ECO:0000256" key="7">
    <source>
        <dbReference type="RuleBase" id="RU000682"/>
    </source>
</evidence>
<dbReference type="GO" id="GO:0009887">
    <property type="term" value="P:animal organ morphogenesis"/>
    <property type="evidence" value="ECO:0007669"/>
    <property type="project" value="TreeGrafter"/>
</dbReference>
<evidence type="ECO:0000256" key="6">
    <source>
        <dbReference type="PROSITE-ProRule" id="PRU00108"/>
    </source>
</evidence>
<keyword evidence="4 6" id="KW-0371">Homeobox</keyword>
<name>A0A8T0A4D6_9BILA</name>
<gene>
    <name evidence="9" type="ORF">Mgra_00000610</name>
</gene>
<keyword evidence="10" id="KW-1185">Reference proteome</keyword>
<dbReference type="InterPro" id="IPR017970">
    <property type="entry name" value="Homeobox_CS"/>
</dbReference>
<dbReference type="OrthoDB" id="6159439at2759"/>
<dbReference type="PANTHER" id="PTHR24332">
    <property type="entry name" value="HOMEOBOX PROTEIN CDX"/>
    <property type="match status" value="1"/>
</dbReference>
<feature type="domain" description="Homeobox" evidence="8">
    <location>
        <begin position="197"/>
        <end position="257"/>
    </location>
</feature>
<evidence type="ECO:0000313" key="10">
    <source>
        <dbReference type="Proteomes" id="UP000605970"/>
    </source>
</evidence>
<dbReference type="GO" id="GO:0030154">
    <property type="term" value="P:cell differentiation"/>
    <property type="evidence" value="ECO:0007669"/>
    <property type="project" value="TreeGrafter"/>
</dbReference>
<dbReference type="InterPro" id="IPR001356">
    <property type="entry name" value="HD"/>
</dbReference>
<keyword evidence="5 6" id="KW-0539">Nucleus</keyword>
<comment type="caution">
    <text evidence="9">The sequence shown here is derived from an EMBL/GenBank/DDBJ whole genome shotgun (WGS) entry which is preliminary data.</text>
</comment>
<dbReference type="InterPro" id="IPR047152">
    <property type="entry name" value="Caudal_homeobox"/>
</dbReference>
<dbReference type="Gene3D" id="1.10.10.60">
    <property type="entry name" value="Homeodomain-like"/>
    <property type="match status" value="1"/>
</dbReference>
<evidence type="ECO:0000256" key="3">
    <source>
        <dbReference type="ARBA" id="ARBA00023125"/>
    </source>
</evidence>
<dbReference type="AlphaFoldDB" id="A0A8T0A4D6"/>
<dbReference type="GO" id="GO:0000981">
    <property type="term" value="F:DNA-binding transcription factor activity, RNA polymerase II-specific"/>
    <property type="evidence" value="ECO:0007669"/>
    <property type="project" value="InterPro"/>
</dbReference>
<evidence type="ECO:0000256" key="5">
    <source>
        <dbReference type="ARBA" id="ARBA00023242"/>
    </source>
</evidence>
<dbReference type="EMBL" id="JABEBT010000002">
    <property type="protein sequence ID" value="KAF7640166.1"/>
    <property type="molecule type" value="Genomic_DNA"/>
</dbReference>